<dbReference type="PANTHER" id="PTHR41773">
    <property type="entry name" value="GTP PYROPHOSPHATASE-RELATED"/>
    <property type="match status" value="1"/>
</dbReference>
<dbReference type="EMBL" id="WAAU01000030">
    <property type="protein sequence ID" value="KAB1153933.1"/>
    <property type="molecule type" value="Genomic_DNA"/>
</dbReference>
<dbReference type="GO" id="GO:0015969">
    <property type="term" value="P:guanosine tetraphosphate metabolic process"/>
    <property type="evidence" value="ECO:0007669"/>
    <property type="project" value="InterPro"/>
</dbReference>
<dbReference type="InterPro" id="IPR043519">
    <property type="entry name" value="NT_sf"/>
</dbReference>
<dbReference type="Gene3D" id="3.30.460.10">
    <property type="entry name" value="Beta Polymerase, domain 2"/>
    <property type="match status" value="1"/>
</dbReference>
<organism evidence="2 3">
    <name type="scientific">Tenacibaculum aiptasiae</name>
    <dbReference type="NCBI Taxonomy" id="426481"/>
    <lineage>
        <taxon>Bacteria</taxon>
        <taxon>Pseudomonadati</taxon>
        <taxon>Bacteroidota</taxon>
        <taxon>Flavobacteriia</taxon>
        <taxon>Flavobacteriales</taxon>
        <taxon>Flavobacteriaceae</taxon>
        <taxon>Tenacibaculum</taxon>
    </lineage>
</organism>
<dbReference type="InterPro" id="IPR007685">
    <property type="entry name" value="RelA_SpoT"/>
</dbReference>
<comment type="caution">
    <text evidence="2">The sequence shown here is derived from an EMBL/GenBank/DDBJ whole genome shotgun (WGS) entry which is preliminary data.</text>
</comment>
<reference evidence="2 3" key="1">
    <citation type="submission" date="2019-09" db="EMBL/GenBank/DDBJ databases">
        <authorList>
            <person name="Cao W.R."/>
        </authorList>
    </citation>
    <scope>NUCLEOTIDE SEQUENCE [LARGE SCALE GENOMIC DNA]</scope>
    <source>
        <strain evidence="3">a4</strain>
    </source>
</reference>
<dbReference type="SUPFAM" id="SSF81301">
    <property type="entry name" value="Nucleotidyltransferase"/>
    <property type="match status" value="1"/>
</dbReference>
<gene>
    <name evidence="2" type="ORF">F7018_15720</name>
</gene>
<dbReference type="Gene3D" id="1.10.287.860">
    <property type="entry name" value="Nucleotidyltransferase"/>
    <property type="match status" value="1"/>
</dbReference>
<accession>A0A7J5A901</accession>
<dbReference type="Pfam" id="PF04607">
    <property type="entry name" value="RelA_SpoT"/>
    <property type="match status" value="1"/>
</dbReference>
<evidence type="ECO:0000313" key="2">
    <source>
        <dbReference type="EMBL" id="KAB1153933.1"/>
    </source>
</evidence>
<keyword evidence="3" id="KW-1185">Reference proteome</keyword>
<dbReference type="SMART" id="SM00954">
    <property type="entry name" value="RelA_SpoT"/>
    <property type="match status" value="1"/>
</dbReference>
<dbReference type="RefSeq" id="WP_150901053.1">
    <property type="nucleotide sequence ID" value="NZ_WAAU01000030.1"/>
</dbReference>
<dbReference type="Proteomes" id="UP000467305">
    <property type="component" value="Unassembled WGS sequence"/>
</dbReference>
<sequence length="300" mass="35741">MELEKEYEEIIDDYKDFLNEFKRIVEKILVRKKIPTVFGIYGRYKKFDSINEKLLSERFKIKKTVTELNDLVGIRIVLLYPEFKDKVVEILTTEFELLNNPNRNNQSPDKFGYNSIHLILKIKEDWAKTPDWESHVNKKIEVQIRTLSEHIWAETSHSLFYKREENIPKVINRDLYKVSALLEVVDDKLQDLKDKVEEHFEYIKNASYEEILLLDLNSETFRRVMLENSKGLYKLDDPQNKLLSSRIEKNYNMLNVDVFNNIIADKIELSGLDQAGYIDEVIKLLEKDKLQFEKNKQELK</sequence>
<proteinExistence type="predicted"/>
<dbReference type="AlphaFoldDB" id="A0A7J5A901"/>
<dbReference type="PANTHER" id="PTHR41773:SF1">
    <property type="entry name" value="RELA_SPOT DOMAIN-CONTAINING PROTEIN"/>
    <property type="match status" value="1"/>
</dbReference>
<evidence type="ECO:0000259" key="1">
    <source>
        <dbReference type="SMART" id="SM00954"/>
    </source>
</evidence>
<feature type="domain" description="RelA/SpoT" evidence="1">
    <location>
        <begin position="42"/>
        <end position="167"/>
    </location>
</feature>
<dbReference type="CDD" id="cd05399">
    <property type="entry name" value="NT_Rel-Spo_like"/>
    <property type="match status" value="1"/>
</dbReference>
<evidence type="ECO:0000313" key="3">
    <source>
        <dbReference type="Proteomes" id="UP000467305"/>
    </source>
</evidence>
<dbReference type="OrthoDB" id="9801824at2"/>
<protein>
    <submittedName>
        <fullName evidence="2">RelA/SpoT domain-containing protein</fullName>
    </submittedName>
</protein>
<name>A0A7J5A901_9FLAO</name>